<gene>
    <name evidence="2" type="ORF">ASPCAL14263</name>
</gene>
<feature type="chain" id="PRO_5006857874" description="3-carboxymuconate cyclase" evidence="1">
    <location>
        <begin position="19"/>
        <end position="394"/>
    </location>
</feature>
<dbReference type="Proteomes" id="UP000054771">
    <property type="component" value="Unassembled WGS sequence"/>
</dbReference>
<dbReference type="STRING" id="454130.A0A0U5GH50"/>
<dbReference type="EMBL" id="CDMC01000023">
    <property type="protein sequence ID" value="CEL11158.1"/>
    <property type="molecule type" value="Genomic_DNA"/>
</dbReference>
<dbReference type="OrthoDB" id="10006285at2759"/>
<dbReference type="Gene3D" id="2.130.10.10">
    <property type="entry name" value="YVTN repeat-like/Quinoprotein amine dehydrogenase"/>
    <property type="match status" value="2"/>
</dbReference>
<proteinExistence type="predicted"/>
<dbReference type="InterPro" id="IPR015943">
    <property type="entry name" value="WD40/YVTN_repeat-like_dom_sf"/>
</dbReference>
<organism evidence="2 3">
    <name type="scientific">Aspergillus calidoustus</name>
    <dbReference type="NCBI Taxonomy" id="454130"/>
    <lineage>
        <taxon>Eukaryota</taxon>
        <taxon>Fungi</taxon>
        <taxon>Dikarya</taxon>
        <taxon>Ascomycota</taxon>
        <taxon>Pezizomycotina</taxon>
        <taxon>Eurotiomycetes</taxon>
        <taxon>Eurotiomycetidae</taxon>
        <taxon>Eurotiales</taxon>
        <taxon>Aspergillaceae</taxon>
        <taxon>Aspergillus</taxon>
        <taxon>Aspergillus subgen. Nidulantes</taxon>
    </lineage>
</organism>
<sequence>MRATAITSLLLAASAVHGQPTPHKENQAIYVLTNNHENAVIGLPIQENGLLGEAVATFTGGAGEAGVDSDGVPAGPDSLFSQGAVAVAGEYVFAVNPGDSTISQLKVNRHSPSKLTLLDTAKIPGQFPNSVAATAMGNLVCVGATGTEAGISCTTFSDHGLGDFDALRPFHLNQTTPATGPPNTLSHVLFNTDSTALYALVKGDGTPENPGFISVFPVQYGCKPKSAAQVSLDGIRSSPAGTGLLFGAAIVPSSGLLFATDPGFGVSILEVNTQTHTAISRANTKIPDQSATCWAAYSPKSSSVFVTDVNVNRLVEVDAEDGKVLSIANLPTEDPGLVDLWVVGNFLYALSPGNRTTDAAVVVYDFDTEKLVQRVSLEHLGAGPSAMGMAYIRI</sequence>
<evidence type="ECO:0000256" key="1">
    <source>
        <dbReference type="SAM" id="SignalP"/>
    </source>
</evidence>
<name>A0A0U5GH50_ASPCI</name>
<evidence type="ECO:0000313" key="2">
    <source>
        <dbReference type="EMBL" id="CEL11158.1"/>
    </source>
</evidence>
<evidence type="ECO:0008006" key="4">
    <source>
        <dbReference type="Google" id="ProtNLM"/>
    </source>
</evidence>
<reference evidence="3" key="1">
    <citation type="journal article" date="2016" name="Genome Announc.">
        <title>Draft genome sequences of fungus Aspergillus calidoustus.</title>
        <authorList>
            <person name="Horn F."/>
            <person name="Linde J."/>
            <person name="Mattern D.J."/>
            <person name="Walther G."/>
            <person name="Guthke R."/>
            <person name="Scherlach K."/>
            <person name="Martin K."/>
            <person name="Brakhage A.A."/>
            <person name="Petzke L."/>
            <person name="Valiante V."/>
        </authorList>
    </citation>
    <scope>NUCLEOTIDE SEQUENCE [LARGE SCALE GENOMIC DNA]</scope>
    <source>
        <strain evidence="3">SF006504</strain>
    </source>
</reference>
<feature type="signal peptide" evidence="1">
    <location>
        <begin position="1"/>
        <end position="18"/>
    </location>
</feature>
<dbReference type="AlphaFoldDB" id="A0A0U5GH50"/>
<dbReference type="InterPro" id="IPR011044">
    <property type="entry name" value="Quino_amine_DH_bsu"/>
</dbReference>
<dbReference type="OMA" id="TCWATIS"/>
<protein>
    <recommendedName>
        <fullName evidence="4">3-carboxymuconate cyclase</fullName>
    </recommendedName>
</protein>
<evidence type="ECO:0000313" key="3">
    <source>
        <dbReference type="Proteomes" id="UP000054771"/>
    </source>
</evidence>
<keyword evidence="1" id="KW-0732">Signal</keyword>
<keyword evidence="3" id="KW-1185">Reference proteome</keyword>
<dbReference type="SUPFAM" id="SSF50969">
    <property type="entry name" value="YVTN repeat-like/Quinoprotein amine dehydrogenase"/>
    <property type="match status" value="1"/>
</dbReference>
<accession>A0A0U5GH50</accession>